<evidence type="ECO:0000313" key="3">
    <source>
        <dbReference type="Proteomes" id="UP000278807"/>
    </source>
</evidence>
<evidence type="ECO:0000313" key="4">
    <source>
        <dbReference type="WBParaSite" id="HNAJ_0001273501-mRNA-1"/>
    </source>
</evidence>
<organism evidence="4">
    <name type="scientific">Rodentolepis nana</name>
    <name type="common">Dwarf tapeworm</name>
    <name type="synonym">Hymenolepis nana</name>
    <dbReference type="NCBI Taxonomy" id="102285"/>
    <lineage>
        <taxon>Eukaryota</taxon>
        <taxon>Metazoa</taxon>
        <taxon>Spiralia</taxon>
        <taxon>Lophotrochozoa</taxon>
        <taxon>Platyhelminthes</taxon>
        <taxon>Cestoda</taxon>
        <taxon>Eucestoda</taxon>
        <taxon>Cyclophyllidea</taxon>
        <taxon>Hymenolepididae</taxon>
        <taxon>Rodentolepis</taxon>
    </lineage>
</organism>
<proteinExistence type="predicted"/>
<feature type="compositionally biased region" description="Low complexity" evidence="1">
    <location>
        <begin position="90"/>
        <end position="103"/>
    </location>
</feature>
<dbReference type="Proteomes" id="UP000278807">
    <property type="component" value="Unassembled WGS sequence"/>
</dbReference>
<gene>
    <name evidence="2" type="ORF">HNAJ_LOCUS12711</name>
</gene>
<dbReference type="AlphaFoldDB" id="A0A0R3TXY8"/>
<feature type="compositionally biased region" description="Low complexity" evidence="1">
    <location>
        <begin position="38"/>
        <end position="52"/>
    </location>
</feature>
<accession>A0A0R3TXY8</accession>
<keyword evidence="3" id="KW-1185">Reference proteome</keyword>
<dbReference type="WBParaSite" id="HNAJ_0001273501-mRNA-1">
    <property type="protein sequence ID" value="HNAJ_0001273501-mRNA-1"/>
    <property type="gene ID" value="HNAJ_0001273501"/>
</dbReference>
<reference evidence="4" key="1">
    <citation type="submission" date="2017-02" db="UniProtKB">
        <authorList>
            <consortium name="WormBaseParasite"/>
        </authorList>
    </citation>
    <scope>IDENTIFICATION</scope>
</reference>
<protein>
    <submittedName>
        <fullName evidence="2 4">Uncharacterized protein</fullName>
    </submittedName>
</protein>
<reference evidence="2 3" key="2">
    <citation type="submission" date="2018-11" db="EMBL/GenBank/DDBJ databases">
        <authorList>
            <consortium name="Pathogen Informatics"/>
        </authorList>
    </citation>
    <scope>NUCLEOTIDE SEQUENCE [LARGE SCALE GENOMIC DNA]</scope>
</reference>
<evidence type="ECO:0000313" key="2">
    <source>
        <dbReference type="EMBL" id="VDO13861.1"/>
    </source>
</evidence>
<feature type="region of interest" description="Disordered" evidence="1">
    <location>
        <begin position="1"/>
        <end position="112"/>
    </location>
</feature>
<name>A0A0R3TXY8_RODNA</name>
<feature type="compositionally biased region" description="Polar residues" evidence="1">
    <location>
        <begin position="63"/>
        <end position="72"/>
    </location>
</feature>
<sequence length="112" mass="11989">MASPPIGTGSSPRHSPLGHGGDPCRVRSQSPPPPKTVTNQQNQHNSSTSQTQLLAIDHRARQQLGQNSSSSPVVERRHRNLSPRQQTATSSHSASPALSNSPSEYLSFLCSN</sequence>
<dbReference type="EMBL" id="UZAE01014582">
    <property type="protein sequence ID" value="VDO13861.1"/>
    <property type="molecule type" value="Genomic_DNA"/>
</dbReference>
<evidence type="ECO:0000256" key="1">
    <source>
        <dbReference type="SAM" id="MobiDB-lite"/>
    </source>
</evidence>